<dbReference type="Proteomes" id="UP000701853">
    <property type="component" value="Chromosome 2"/>
</dbReference>
<comment type="caution">
    <text evidence="1">The sequence shown here is derived from an EMBL/GenBank/DDBJ whole genome shotgun (WGS) entry which is preliminary data.</text>
</comment>
<dbReference type="EMBL" id="JAHUZN010000002">
    <property type="protein sequence ID" value="KAG8501797.1"/>
    <property type="molecule type" value="Genomic_DNA"/>
</dbReference>
<evidence type="ECO:0000313" key="1">
    <source>
        <dbReference type="EMBL" id="KAG8501797.1"/>
    </source>
</evidence>
<accession>A0A8J5ZHU8</accession>
<evidence type="ECO:0000313" key="2">
    <source>
        <dbReference type="Proteomes" id="UP000701853"/>
    </source>
</evidence>
<keyword evidence="2" id="KW-1185">Reference proteome</keyword>
<sequence>MGSRGVLIMSFLRNHSTKHFSKLYTVEAYEIGDFLAKGVSQGLDRNCLKCLLLRLNQSSFIAPRNILDNIIVAQEAIHTMKNAKSKKRWMAVKLDLEKAYD</sequence>
<evidence type="ECO:0008006" key="3">
    <source>
        <dbReference type="Google" id="ProtNLM"/>
    </source>
</evidence>
<gene>
    <name evidence="1" type="ORF">CXB51_004740</name>
</gene>
<dbReference type="AlphaFoldDB" id="A0A8J5ZHU8"/>
<dbReference type="OrthoDB" id="1934719at2759"/>
<reference evidence="1 2" key="1">
    <citation type="journal article" date="2021" name="bioRxiv">
        <title>The Gossypium anomalum genome as a resource for cotton improvement and evolutionary analysis of hybrid incompatibility.</title>
        <authorList>
            <person name="Grover C.E."/>
            <person name="Yuan D."/>
            <person name="Arick M.A."/>
            <person name="Miller E.R."/>
            <person name="Hu G."/>
            <person name="Peterson D.G."/>
            <person name="Wendel J.F."/>
            <person name="Udall J.A."/>
        </authorList>
    </citation>
    <scope>NUCLEOTIDE SEQUENCE [LARGE SCALE GENOMIC DNA]</scope>
    <source>
        <strain evidence="1">JFW-Udall</strain>
        <tissue evidence="1">Leaf</tissue>
    </source>
</reference>
<protein>
    <recommendedName>
        <fullName evidence="3">Reverse transcriptase domain-containing protein</fullName>
    </recommendedName>
</protein>
<name>A0A8J5ZHU8_9ROSI</name>
<organism evidence="1 2">
    <name type="scientific">Gossypium anomalum</name>
    <dbReference type="NCBI Taxonomy" id="47600"/>
    <lineage>
        <taxon>Eukaryota</taxon>
        <taxon>Viridiplantae</taxon>
        <taxon>Streptophyta</taxon>
        <taxon>Embryophyta</taxon>
        <taxon>Tracheophyta</taxon>
        <taxon>Spermatophyta</taxon>
        <taxon>Magnoliopsida</taxon>
        <taxon>eudicotyledons</taxon>
        <taxon>Gunneridae</taxon>
        <taxon>Pentapetalae</taxon>
        <taxon>rosids</taxon>
        <taxon>malvids</taxon>
        <taxon>Malvales</taxon>
        <taxon>Malvaceae</taxon>
        <taxon>Malvoideae</taxon>
        <taxon>Gossypium</taxon>
    </lineage>
</organism>
<proteinExistence type="predicted"/>